<evidence type="ECO:0000259" key="5">
    <source>
        <dbReference type="Pfam" id="PF04073"/>
    </source>
</evidence>
<dbReference type="GO" id="GO:0002161">
    <property type="term" value="F:aminoacyl-tRNA deacylase activity"/>
    <property type="evidence" value="ECO:0007669"/>
    <property type="project" value="InterPro"/>
</dbReference>
<evidence type="ECO:0000256" key="2">
    <source>
        <dbReference type="ARBA" id="ARBA00022917"/>
    </source>
</evidence>
<dbReference type="EC" id="4.2.-.-" evidence="4"/>
<name>A0A348G4E9_9HYPH</name>
<evidence type="ECO:0000313" key="7">
    <source>
        <dbReference type="Proteomes" id="UP000266934"/>
    </source>
</evidence>
<keyword evidence="2 4" id="KW-0648">Protein biosynthesis</keyword>
<dbReference type="NCBIfam" id="TIGR00011">
    <property type="entry name" value="YbaK_EbsC"/>
    <property type="match status" value="1"/>
</dbReference>
<dbReference type="InterPro" id="IPR007214">
    <property type="entry name" value="YbaK/aa-tRNA-synth-assoc-dom"/>
</dbReference>
<proteinExistence type="inferred from homology"/>
<comment type="similarity">
    <text evidence="1 4">Belongs to the prolyl-tRNA editing family. YbaK/EbsC subfamily.</text>
</comment>
<organism evidence="6 7">
    <name type="scientific">Blastochloris tepida</name>
    <dbReference type="NCBI Taxonomy" id="2233851"/>
    <lineage>
        <taxon>Bacteria</taxon>
        <taxon>Pseudomonadati</taxon>
        <taxon>Pseudomonadota</taxon>
        <taxon>Alphaproteobacteria</taxon>
        <taxon>Hyphomicrobiales</taxon>
        <taxon>Blastochloridaceae</taxon>
        <taxon>Blastochloris</taxon>
    </lineage>
</organism>
<dbReference type="GO" id="GO:0016829">
    <property type="term" value="F:lyase activity"/>
    <property type="evidence" value="ECO:0007669"/>
    <property type="project" value="UniProtKB-KW"/>
</dbReference>
<evidence type="ECO:0000256" key="1">
    <source>
        <dbReference type="ARBA" id="ARBA00009798"/>
    </source>
</evidence>
<dbReference type="InterPro" id="IPR036754">
    <property type="entry name" value="YbaK/aa-tRNA-synt-asso_dom_sf"/>
</dbReference>
<dbReference type="InterPro" id="IPR004369">
    <property type="entry name" value="Prolyl-tRNA_editing_YbaK/EbsC"/>
</dbReference>
<dbReference type="OrthoDB" id="9809296at2"/>
<dbReference type="PIRSF" id="PIRSF006181">
    <property type="entry name" value="EbsC_YbaK"/>
    <property type="match status" value="1"/>
</dbReference>
<evidence type="ECO:0000313" key="6">
    <source>
        <dbReference type="EMBL" id="BBF94432.1"/>
    </source>
</evidence>
<dbReference type="AlphaFoldDB" id="A0A348G4E9"/>
<dbReference type="PANTHER" id="PTHR30411:SF0">
    <property type="entry name" value="CYS-TRNA(PRO)_CYS-TRNA(CYS) DEACYLASE YBAK"/>
    <property type="match status" value="1"/>
</dbReference>
<evidence type="ECO:0000256" key="4">
    <source>
        <dbReference type="PIRNR" id="PIRNR006181"/>
    </source>
</evidence>
<keyword evidence="3 4" id="KW-0456">Lyase</keyword>
<dbReference type="EMBL" id="AP018907">
    <property type="protein sequence ID" value="BBF94432.1"/>
    <property type="molecule type" value="Genomic_DNA"/>
</dbReference>
<sequence length="160" mass="16521">MAKGTPATLALERANEPFTLHEYVYDPDADRIGLQAADALGIEPARLLKTLMVEAGGKPAVAIIASDRTVSLKKLAAAAKVKEAAMMAPAAAERITGYHVGGISPLGQKKRVPAFLDAAAMAHATVLVNGGRRGLQIELAPARLAALTGAQVVDLEHAPG</sequence>
<gene>
    <name evidence="6" type="ORF">BLTE_31170</name>
</gene>
<dbReference type="RefSeq" id="WP_126401530.1">
    <property type="nucleotide sequence ID" value="NZ_AP018907.1"/>
</dbReference>
<protein>
    <recommendedName>
        <fullName evidence="4">Cys-tRNA(Pro)/Cys-tRNA(Cys) deacylase</fullName>
        <ecNumber evidence="4">4.2.-.-</ecNumber>
    </recommendedName>
</protein>
<feature type="domain" description="YbaK/aminoacyl-tRNA synthetase-associated" evidence="5">
    <location>
        <begin position="35"/>
        <end position="145"/>
    </location>
</feature>
<dbReference type="Proteomes" id="UP000266934">
    <property type="component" value="Chromosome"/>
</dbReference>
<reference evidence="6 7" key="1">
    <citation type="submission" date="2018-08" db="EMBL/GenBank/DDBJ databases">
        <title>Complete genome sequencing of Blastochloris tepida GI.</title>
        <authorList>
            <person name="Tsukatani Y."/>
            <person name="Mori H."/>
        </authorList>
    </citation>
    <scope>NUCLEOTIDE SEQUENCE [LARGE SCALE GENOMIC DNA]</scope>
    <source>
        <strain evidence="6 7">GI</strain>
    </source>
</reference>
<dbReference type="GO" id="GO:0006412">
    <property type="term" value="P:translation"/>
    <property type="evidence" value="ECO:0007669"/>
    <property type="project" value="UniProtKB-KW"/>
</dbReference>
<evidence type="ECO:0000256" key="3">
    <source>
        <dbReference type="ARBA" id="ARBA00023239"/>
    </source>
</evidence>
<dbReference type="KEGG" id="blag:BLTE_31170"/>
<dbReference type="PANTHER" id="PTHR30411">
    <property type="entry name" value="CYTOPLASMIC PROTEIN"/>
    <property type="match status" value="1"/>
</dbReference>
<dbReference type="SUPFAM" id="SSF55826">
    <property type="entry name" value="YbaK/ProRS associated domain"/>
    <property type="match status" value="1"/>
</dbReference>
<dbReference type="Pfam" id="PF04073">
    <property type="entry name" value="tRNA_edit"/>
    <property type="match status" value="1"/>
</dbReference>
<dbReference type="Gene3D" id="3.90.960.10">
    <property type="entry name" value="YbaK/aminoacyl-tRNA synthetase-associated domain"/>
    <property type="match status" value="1"/>
</dbReference>
<accession>A0A348G4E9</accession>
<keyword evidence="7" id="KW-1185">Reference proteome</keyword>